<gene>
    <name evidence="2" type="ORF">DACRYDRAFT_111764</name>
</gene>
<dbReference type="AlphaFoldDB" id="M5G1V0"/>
<feature type="compositionally biased region" description="Acidic residues" evidence="1">
    <location>
        <begin position="327"/>
        <end position="337"/>
    </location>
</feature>
<reference evidence="2 3" key="1">
    <citation type="journal article" date="2012" name="Science">
        <title>The Paleozoic origin of enzymatic lignin decomposition reconstructed from 31 fungal genomes.</title>
        <authorList>
            <person name="Floudas D."/>
            <person name="Binder M."/>
            <person name="Riley R."/>
            <person name="Barry K."/>
            <person name="Blanchette R.A."/>
            <person name="Henrissat B."/>
            <person name="Martinez A.T."/>
            <person name="Otillar R."/>
            <person name="Spatafora J.W."/>
            <person name="Yadav J.S."/>
            <person name="Aerts A."/>
            <person name="Benoit I."/>
            <person name="Boyd A."/>
            <person name="Carlson A."/>
            <person name="Copeland A."/>
            <person name="Coutinho P.M."/>
            <person name="de Vries R.P."/>
            <person name="Ferreira P."/>
            <person name="Findley K."/>
            <person name="Foster B."/>
            <person name="Gaskell J."/>
            <person name="Glotzer D."/>
            <person name="Gorecki P."/>
            <person name="Heitman J."/>
            <person name="Hesse C."/>
            <person name="Hori C."/>
            <person name="Igarashi K."/>
            <person name="Jurgens J.A."/>
            <person name="Kallen N."/>
            <person name="Kersten P."/>
            <person name="Kohler A."/>
            <person name="Kuees U."/>
            <person name="Kumar T.K.A."/>
            <person name="Kuo A."/>
            <person name="LaButti K."/>
            <person name="Larrondo L.F."/>
            <person name="Lindquist E."/>
            <person name="Ling A."/>
            <person name="Lombard V."/>
            <person name="Lucas S."/>
            <person name="Lundell T."/>
            <person name="Martin R."/>
            <person name="McLaughlin D.J."/>
            <person name="Morgenstern I."/>
            <person name="Morin E."/>
            <person name="Murat C."/>
            <person name="Nagy L.G."/>
            <person name="Nolan M."/>
            <person name="Ohm R.A."/>
            <person name="Patyshakuliyeva A."/>
            <person name="Rokas A."/>
            <person name="Ruiz-Duenas F.J."/>
            <person name="Sabat G."/>
            <person name="Salamov A."/>
            <person name="Samejima M."/>
            <person name="Schmutz J."/>
            <person name="Slot J.C."/>
            <person name="St John F."/>
            <person name="Stenlid J."/>
            <person name="Sun H."/>
            <person name="Sun S."/>
            <person name="Syed K."/>
            <person name="Tsang A."/>
            <person name="Wiebenga A."/>
            <person name="Young D."/>
            <person name="Pisabarro A."/>
            <person name="Eastwood D.C."/>
            <person name="Martin F."/>
            <person name="Cullen D."/>
            <person name="Grigoriev I.V."/>
            <person name="Hibbett D.S."/>
        </authorList>
    </citation>
    <scope>NUCLEOTIDE SEQUENCE [LARGE SCALE GENOMIC DNA]</scope>
    <source>
        <strain evidence="2 3">DJM-731 SS1</strain>
    </source>
</reference>
<protein>
    <recommendedName>
        <fullName evidence="4">Extracellular mutant protein 11 C-terminal domain-containing protein</fullName>
    </recommendedName>
</protein>
<feature type="compositionally biased region" description="Basic and acidic residues" evidence="1">
    <location>
        <begin position="409"/>
        <end position="420"/>
    </location>
</feature>
<keyword evidence="3" id="KW-1185">Reference proteome</keyword>
<feature type="region of interest" description="Disordered" evidence="1">
    <location>
        <begin position="121"/>
        <end position="159"/>
    </location>
</feature>
<evidence type="ECO:0008006" key="4">
    <source>
        <dbReference type="Google" id="ProtNLM"/>
    </source>
</evidence>
<feature type="compositionally biased region" description="Pro residues" evidence="1">
    <location>
        <begin position="211"/>
        <end position="233"/>
    </location>
</feature>
<feature type="compositionally biased region" description="Low complexity" evidence="1">
    <location>
        <begin position="396"/>
        <end position="407"/>
    </location>
</feature>
<dbReference type="OrthoDB" id="3261714at2759"/>
<evidence type="ECO:0000313" key="3">
    <source>
        <dbReference type="Proteomes" id="UP000030653"/>
    </source>
</evidence>
<feature type="compositionally biased region" description="Basic and acidic residues" evidence="1">
    <location>
        <begin position="143"/>
        <end position="153"/>
    </location>
</feature>
<organism evidence="2 3">
    <name type="scientific">Dacryopinax primogenitus (strain DJM 731)</name>
    <name type="common">Brown rot fungus</name>
    <dbReference type="NCBI Taxonomy" id="1858805"/>
    <lineage>
        <taxon>Eukaryota</taxon>
        <taxon>Fungi</taxon>
        <taxon>Dikarya</taxon>
        <taxon>Basidiomycota</taxon>
        <taxon>Agaricomycotina</taxon>
        <taxon>Dacrymycetes</taxon>
        <taxon>Dacrymycetales</taxon>
        <taxon>Dacrymycetaceae</taxon>
        <taxon>Dacryopinax</taxon>
    </lineage>
</organism>
<name>M5G1V0_DACPD</name>
<sequence>MSTVKPPVTKPFLPALGMGPRPSRTSSKPGVPPTPATSTTKLHHPTPRSTMGNLFSTASRASTPAIGRSLSSISDMTMVNNDTAADFNPLPLNSFMKNNEPLANPQIPRPHTRAGVRADLAGDTNSPVLSSARRAKTPAPFRPNEDKRIHEPPAHNLPSIATENVVDPSLLSVSHDTESFVDQISKTGPSNWQAPPAGFSWVGEMKARGPNPHPAPPSAPPPGPPPSLRPPVQTPVSNRSHVHEDIDMTLVDDEIPEEYVIPLSDKMNGKPTMERQGKGKRSDGHISEIKRKRRPSPLAPQPQTARPNAARLPLREIHSHGRPVYDEREESYYDEVEQMVTERPMKRTRPDNRPVSPSANDSTNIHQSSQYEHLDDAYYQLESMLPPVPSMHSNPSAQQYSSYQDYQDSYEHDLPLHSEGDTEQLEPTPSTPPPPPTKNNYDVQAYLNRNMYRYEALQQKWRECTHEEWVDGAKELVAQFEKTLSLVKDHMQKKIELFTSLHLDLDNHCKLLDDRDERLRGAQDNLAQGAVTVVGSRTNPIVV</sequence>
<feature type="compositionally biased region" description="Polar residues" evidence="1">
    <location>
        <begin position="184"/>
        <end position="193"/>
    </location>
</feature>
<feature type="compositionally biased region" description="Basic and acidic residues" evidence="1">
    <location>
        <begin position="313"/>
        <end position="326"/>
    </location>
</feature>
<feature type="compositionally biased region" description="Polar residues" evidence="1">
    <location>
        <begin position="355"/>
        <end position="367"/>
    </location>
</feature>
<evidence type="ECO:0000313" key="2">
    <source>
        <dbReference type="EMBL" id="EJT97717.1"/>
    </source>
</evidence>
<feature type="region of interest" description="Disordered" evidence="1">
    <location>
        <begin position="385"/>
        <end position="440"/>
    </location>
</feature>
<evidence type="ECO:0000256" key="1">
    <source>
        <dbReference type="SAM" id="MobiDB-lite"/>
    </source>
</evidence>
<dbReference type="HOGENOM" id="CLU_501541_0_0_1"/>
<dbReference type="RefSeq" id="XP_040624615.1">
    <property type="nucleotide sequence ID" value="XM_040769285.1"/>
</dbReference>
<feature type="region of interest" description="Disordered" evidence="1">
    <location>
        <begin position="1"/>
        <end position="54"/>
    </location>
</feature>
<dbReference type="EMBL" id="JH795876">
    <property type="protein sequence ID" value="EJT97717.1"/>
    <property type="molecule type" value="Genomic_DNA"/>
</dbReference>
<feature type="region of interest" description="Disordered" evidence="1">
    <location>
        <begin position="184"/>
        <end position="367"/>
    </location>
</feature>
<proteinExistence type="predicted"/>
<dbReference type="GeneID" id="63684347"/>
<feature type="compositionally biased region" description="Basic and acidic residues" evidence="1">
    <location>
        <begin position="343"/>
        <end position="352"/>
    </location>
</feature>
<accession>M5G1V0</accession>
<feature type="compositionally biased region" description="Basic and acidic residues" evidence="1">
    <location>
        <begin position="272"/>
        <end position="289"/>
    </location>
</feature>
<dbReference type="Proteomes" id="UP000030653">
    <property type="component" value="Unassembled WGS sequence"/>
</dbReference>